<keyword evidence="6" id="KW-1185">Reference proteome</keyword>
<feature type="domain" description="DUF5808" evidence="4">
    <location>
        <begin position="347"/>
        <end position="371"/>
    </location>
</feature>
<dbReference type="RefSeq" id="WP_146319345.1">
    <property type="nucleotide sequence ID" value="NZ_CP042305.1"/>
</dbReference>
<feature type="transmembrane region" description="Helical" evidence="2">
    <location>
        <begin position="183"/>
        <end position="204"/>
    </location>
</feature>
<evidence type="ECO:0000313" key="6">
    <source>
        <dbReference type="Proteomes" id="UP000320216"/>
    </source>
</evidence>
<dbReference type="Pfam" id="PF19124">
    <property type="entry name" value="DUF5808"/>
    <property type="match status" value="1"/>
</dbReference>
<feature type="transmembrane region" description="Helical" evidence="2">
    <location>
        <begin position="134"/>
        <end position="155"/>
    </location>
</feature>
<keyword evidence="2" id="KW-0472">Membrane</keyword>
<keyword evidence="2" id="KW-1133">Transmembrane helix</keyword>
<dbReference type="InterPro" id="IPR012867">
    <property type="entry name" value="DUF1648"/>
</dbReference>
<evidence type="ECO:0000256" key="2">
    <source>
        <dbReference type="SAM" id="Phobius"/>
    </source>
</evidence>
<dbReference type="GO" id="GO:0009636">
    <property type="term" value="P:response to toxic substance"/>
    <property type="evidence" value="ECO:0007669"/>
    <property type="project" value="TreeGrafter"/>
</dbReference>
<dbReference type="KEGG" id="huw:FPZ11_06430"/>
<sequence length="394" mass="40832">MTAFALLFPLAITTLIAVLLYGMPSLMPATLPLGVSVPRARSGDPAVTRHVRAYRMAIIASWILSLALLLGLSPTVPAAAVLTSVLFLVAASTVAYVVARSGIVRAKRRGDWYADATVRPPANVASVQQPPAPVGWLVFSLVVLLVAFGIGVAVYPSLPQSVPVHWGASGQPDRFAPKGVWSVFGPLIIGVLVAAGLFAVSFAVRAAPVRADQSLTAEQNERRASLIQSAGSSLIGRLTAATAIMIVWPAVVSWLWPDASGAVIAGIVVGVALMLIVVVAFVLASRRAAATARVAVDGDMLGASARSRRPGAGSVSAAHDSGPAHASTPDAPDDDRYWKGGLIYVNRDDPAVFVQRRFGVGWTVNFGRPGGVLFGVVLVVLVVAAIVSALVAGH</sequence>
<accession>A0A5B8M3Z0</accession>
<name>A0A5B8M3Z0_9MICO</name>
<proteinExistence type="predicted"/>
<feature type="transmembrane region" description="Helical" evidence="2">
    <location>
        <begin position="234"/>
        <end position="256"/>
    </location>
</feature>
<feature type="transmembrane region" description="Helical" evidence="2">
    <location>
        <begin position="6"/>
        <end position="33"/>
    </location>
</feature>
<organism evidence="5 6">
    <name type="scientific">Humibacter ginsenosidimutans</name>
    <dbReference type="NCBI Taxonomy" id="2599293"/>
    <lineage>
        <taxon>Bacteria</taxon>
        <taxon>Bacillati</taxon>
        <taxon>Actinomycetota</taxon>
        <taxon>Actinomycetes</taxon>
        <taxon>Micrococcales</taxon>
        <taxon>Microbacteriaceae</taxon>
        <taxon>Humibacter</taxon>
    </lineage>
</organism>
<dbReference type="InterPro" id="IPR043831">
    <property type="entry name" value="DUF5808"/>
</dbReference>
<evidence type="ECO:0000259" key="3">
    <source>
        <dbReference type="Pfam" id="PF07853"/>
    </source>
</evidence>
<dbReference type="PANTHER" id="PTHR37810">
    <property type="entry name" value="IMMUNITY PROTEIN SDPI"/>
    <property type="match status" value="1"/>
</dbReference>
<dbReference type="Proteomes" id="UP000320216">
    <property type="component" value="Chromosome"/>
</dbReference>
<feature type="region of interest" description="Disordered" evidence="1">
    <location>
        <begin position="307"/>
        <end position="333"/>
    </location>
</feature>
<dbReference type="PANTHER" id="PTHR37810:SF5">
    <property type="entry name" value="IMMUNITY PROTEIN SDPI"/>
    <property type="match status" value="1"/>
</dbReference>
<keyword evidence="2" id="KW-0812">Transmembrane</keyword>
<feature type="transmembrane region" description="Helical" evidence="2">
    <location>
        <begin position="262"/>
        <end position="284"/>
    </location>
</feature>
<dbReference type="EMBL" id="CP042305">
    <property type="protein sequence ID" value="QDZ14442.1"/>
    <property type="molecule type" value="Genomic_DNA"/>
</dbReference>
<dbReference type="AlphaFoldDB" id="A0A5B8M3Z0"/>
<feature type="transmembrane region" description="Helical" evidence="2">
    <location>
        <begin position="372"/>
        <end position="392"/>
    </location>
</feature>
<feature type="transmembrane region" description="Helical" evidence="2">
    <location>
        <begin position="78"/>
        <end position="99"/>
    </location>
</feature>
<feature type="domain" description="DUF1648" evidence="3">
    <location>
        <begin position="143"/>
        <end position="188"/>
    </location>
</feature>
<feature type="transmembrane region" description="Helical" evidence="2">
    <location>
        <begin position="53"/>
        <end position="72"/>
    </location>
</feature>
<dbReference type="OrthoDB" id="9808690at2"/>
<protein>
    <submittedName>
        <fullName evidence="5">DUF1648 domain-containing protein</fullName>
    </submittedName>
</protein>
<reference evidence="5 6" key="1">
    <citation type="submission" date="2019-07" db="EMBL/GenBank/DDBJ databases">
        <title>Full genome sequence of Humibacter sp. WJ7-1.</title>
        <authorList>
            <person name="Im W.-T."/>
        </authorList>
    </citation>
    <scope>NUCLEOTIDE SEQUENCE [LARGE SCALE GENOMIC DNA]</scope>
    <source>
        <strain evidence="5 6">WJ7-1</strain>
    </source>
</reference>
<gene>
    <name evidence="5" type="ORF">FPZ11_06430</name>
</gene>
<dbReference type="Pfam" id="PF07853">
    <property type="entry name" value="DUF1648"/>
    <property type="match status" value="1"/>
</dbReference>
<evidence type="ECO:0000256" key="1">
    <source>
        <dbReference type="SAM" id="MobiDB-lite"/>
    </source>
</evidence>
<evidence type="ECO:0000313" key="5">
    <source>
        <dbReference type="EMBL" id="QDZ14442.1"/>
    </source>
</evidence>
<evidence type="ECO:0000259" key="4">
    <source>
        <dbReference type="Pfam" id="PF19124"/>
    </source>
</evidence>